<dbReference type="EMBL" id="JACHVY010000003">
    <property type="protein sequence ID" value="MBB2902156.1"/>
    <property type="molecule type" value="Genomic_DNA"/>
</dbReference>
<dbReference type="InterPro" id="IPR025403">
    <property type="entry name" value="TgpA-like_C"/>
</dbReference>
<feature type="transmembrane region" description="Helical" evidence="1">
    <location>
        <begin position="61"/>
        <end position="82"/>
    </location>
</feature>
<evidence type="ECO:0000313" key="4">
    <source>
        <dbReference type="Proteomes" id="UP000533269"/>
    </source>
</evidence>
<keyword evidence="1" id="KW-1133">Transmembrane helix</keyword>
<feature type="domain" description="Protein-glutamine gamma-glutamyltransferase-like C-terminal" evidence="2">
    <location>
        <begin position="128"/>
        <end position="198"/>
    </location>
</feature>
<evidence type="ECO:0000256" key="1">
    <source>
        <dbReference type="SAM" id="Phobius"/>
    </source>
</evidence>
<dbReference type="Pfam" id="PF13559">
    <property type="entry name" value="DUF4129"/>
    <property type="match status" value="1"/>
</dbReference>
<organism evidence="3 4">
    <name type="scientific">Kineococcus radiotolerans</name>
    <dbReference type="NCBI Taxonomy" id="131568"/>
    <lineage>
        <taxon>Bacteria</taxon>
        <taxon>Bacillati</taxon>
        <taxon>Actinomycetota</taxon>
        <taxon>Actinomycetes</taxon>
        <taxon>Kineosporiales</taxon>
        <taxon>Kineosporiaceae</taxon>
        <taxon>Kineococcus</taxon>
    </lineage>
</organism>
<reference evidence="3 4" key="1">
    <citation type="submission" date="2020-08" db="EMBL/GenBank/DDBJ databases">
        <title>The Agave Microbiome: Exploring the role of microbial communities in plant adaptations to desert environments.</title>
        <authorList>
            <person name="Partida-Martinez L.P."/>
        </authorList>
    </citation>
    <scope>NUCLEOTIDE SEQUENCE [LARGE SCALE GENOMIC DNA]</scope>
    <source>
        <strain evidence="3 4">AS2.23</strain>
    </source>
</reference>
<accession>A0A7W4TPP3</accession>
<comment type="caution">
    <text evidence="3">The sequence shown here is derived from an EMBL/GenBank/DDBJ whole genome shotgun (WGS) entry which is preliminary data.</text>
</comment>
<evidence type="ECO:0000313" key="3">
    <source>
        <dbReference type="EMBL" id="MBB2902156.1"/>
    </source>
</evidence>
<sequence length="209" mass="22038">MSRLLAGVPVAPDRARGREWLARELAGPEYREAQGSWLARAWAWLQDWLSQVRVPGLGTSWTGVVVVVLLLAAVVAVVLLVGGPVRRSARQREPGAVFDAAPEPARAHFARADAAAAAGDWDLAVAERFRGLVRSLEERTLVDPRPGSTAGELAARAATSLPGCAEGLTRAARTFDDVRYGGRSAGAGTDGDLREVVRAVAATRPAVSA</sequence>
<gene>
    <name evidence="3" type="ORF">FHR75_002987</name>
</gene>
<dbReference type="AlphaFoldDB" id="A0A7W4TPP3"/>
<keyword evidence="1" id="KW-0812">Transmembrane</keyword>
<dbReference type="RefSeq" id="WP_183392055.1">
    <property type="nucleotide sequence ID" value="NZ_JACHVY010000003.1"/>
</dbReference>
<proteinExistence type="predicted"/>
<protein>
    <recommendedName>
        <fullName evidence="2">Protein-glutamine gamma-glutamyltransferase-like C-terminal domain-containing protein</fullName>
    </recommendedName>
</protein>
<name>A0A7W4TPP3_KINRA</name>
<keyword evidence="1" id="KW-0472">Membrane</keyword>
<dbReference type="Proteomes" id="UP000533269">
    <property type="component" value="Unassembled WGS sequence"/>
</dbReference>
<reference evidence="3 4" key="2">
    <citation type="submission" date="2020-08" db="EMBL/GenBank/DDBJ databases">
        <authorList>
            <person name="Partida-Martinez L."/>
            <person name="Huntemann M."/>
            <person name="Clum A."/>
            <person name="Wang J."/>
            <person name="Palaniappan K."/>
            <person name="Ritter S."/>
            <person name="Chen I.-M."/>
            <person name="Stamatis D."/>
            <person name="Reddy T."/>
            <person name="O'Malley R."/>
            <person name="Daum C."/>
            <person name="Shapiro N."/>
            <person name="Ivanova N."/>
            <person name="Kyrpides N."/>
            <person name="Woyke T."/>
        </authorList>
    </citation>
    <scope>NUCLEOTIDE SEQUENCE [LARGE SCALE GENOMIC DNA]</scope>
    <source>
        <strain evidence="3 4">AS2.23</strain>
    </source>
</reference>
<evidence type="ECO:0000259" key="2">
    <source>
        <dbReference type="Pfam" id="PF13559"/>
    </source>
</evidence>